<reference evidence="2 3" key="1">
    <citation type="submission" date="2016-12" db="EMBL/GenBank/DDBJ databases">
        <title>Domibacillus sp. SAOS 44 whole genome sequencing.</title>
        <authorList>
            <person name="Verma A."/>
            <person name="Krishnamurthi S."/>
        </authorList>
    </citation>
    <scope>NUCLEOTIDE SEQUENCE [LARGE SCALE GENOMIC DNA]</scope>
    <source>
        <strain evidence="2 3">SAOS 44</strain>
    </source>
</reference>
<gene>
    <name evidence="2" type="ORF">BLL40_05350</name>
</gene>
<dbReference type="AlphaFoldDB" id="A0A1Q5P479"/>
<organism evidence="2 3">
    <name type="scientific">Domibacillus mangrovi</name>
    <dbReference type="NCBI Taxonomy" id="1714354"/>
    <lineage>
        <taxon>Bacteria</taxon>
        <taxon>Bacillati</taxon>
        <taxon>Bacillota</taxon>
        <taxon>Bacilli</taxon>
        <taxon>Bacillales</taxon>
        <taxon>Bacillaceae</taxon>
        <taxon>Domibacillus</taxon>
    </lineage>
</organism>
<name>A0A1Q5P479_9BACI</name>
<dbReference type="Gene3D" id="1.10.8.200">
    <property type="entry name" value="Replisome organizer (g39p helicase loader/inhibitor protein)"/>
    <property type="match status" value="1"/>
</dbReference>
<evidence type="ECO:0000313" key="3">
    <source>
        <dbReference type="Proteomes" id="UP000186524"/>
    </source>
</evidence>
<dbReference type="RefSeq" id="WP_073710899.1">
    <property type="nucleotide sequence ID" value="NZ_MRWQ01000005.1"/>
</dbReference>
<proteinExistence type="predicted"/>
<feature type="compositionally biased region" description="Basic and acidic residues" evidence="1">
    <location>
        <begin position="75"/>
        <end position="93"/>
    </location>
</feature>
<feature type="region of interest" description="Disordered" evidence="1">
    <location>
        <begin position="75"/>
        <end position="101"/>
    </location>
</feature>
<dbReference type="EMBL" id="MRWQ01000005">
    <property type="protein sequence ID" value="OKL37018.1"/>
    <property type="molecule type" value="Genomic_DNA"/>
</dbReference>
<evidence type="ECO:0000256" key="1">
    <source>
        <dbReference type="SAM" id="MobiDB-lite"/>
    </source>
</evidence>
<dbReference type="Proteomes" id="UP000186524">
    <property type="component" value="Unassembled WGS sequence"/>
</dbReference>
<dbReference type="OrthoDB" id="2625859at2"/>
<keyword evidence="3" id="KW-1185">Reference proteome</keyword>
<dbReference type="STRING" id="1714354.BLL40_05350"/>
<protein>
    <submittedName>
        <fullName evidence="2">Uncharacterized protein</fullName>
    </submittedName>
</protein>
<comment type="caution">
    <text evidence="2">The sequence shown here is derived from an EMBL/GenBank/DDBJ whole genome shotgun (WGS) entry which is preliminary data.</text>
</comment>
<accession>A0A1Q5P479</accession>
<evidence type="ECO:0000313" key="2">
    <source>
        <dbReference type="EMBL" id="OKL37018.1"/>
    </source>
</evidence>
<sequence>MTLEQVEQILNTINAAYARFEVTDERMVLWTELLQDMDYEKVNYRLKQHIKNNKFPPSIAEISVYEAPKNEHLEKVKQWEREGAERIEREKNRPKPPNPFA</sequence>